<gene>
    <name evidence="9" type="primary">truA2</name>
    <name evidence="4" type="synonym">truA</name>
    <name evidence="9" type="ORF">Dia5BBH33_04480</name>
</gene>
<dbReference type="GO" id="GO:0160147">
    <property type="term" value="F:tRNA pseudouridine(38-40) synthase activity"/>
    <property type="evidence" value="ECO:0007669"/>
    <property type="project" value="UniProtKB-EC"/>
</dbReference>
<evidence type="ECO:0000259" key="8">
    <source>
        <dbReference type="Pfam" id="PF01416"/>
    </source>
</evidence>
<evidence type="ECO:0000313" key="10">
    <source>
        <dbReference type="Proteomes" id="UP000320585"/>
    </source>
</evidence>
<sequence>MTNYAMIVSYDGTRYEGWQKQTRTKETIQGKIEDALLQVTGEVCQVNGAGRTDAGVHAKGQCANFRLPFQVPADKLMDELNRALPDDIGIMSLKEAAENFHARFSSSGKRYRYRIRIGSLKNVFERRYVWQLGKPLDVEAMRKAARILEGTHDFTSFTSNRHMKKSAVRTVEEIRLTEEEGELRIDYTGDGFLQNMIRIMTGTLVEIGEGKRSADDLATVLEGKVRAEAGFTAPAAGLTLLRVFYD</sequence>
<dbReference type="FunFam" id="3.30.70.580:FF:000001">
    <property type="entry name" value="tRNA pseudouridine synthase A"/>
    <property type="match status" value="1"/>
</dbReference>
<dbReference type="GO" id="GO:0003723">
    <property type="term" value="F:RNA binding"/>
    <property type="evidence" value="ECO:0007669"/>
    <property type="project" value="InterPro"/>
</dbReference>
<organism evidence="9 10">
    <name type="scientific">Dialister hominis</name>
    <dbReference type="NCBI Taxonomy" id="2582419"/>
    <lineage>
        <taxon>Bacteria</taxon>
        <taxon>Bacillati</taxon>
        <taxon>Bacillota</taxon>
        <taxon>Negativicutes</taxon>
        <taxon>Veillonellales</taxon>
        <taxon>Veillonellaceae</taxon>
        <taxon>Dialister</taxon>
    </lineage>
</organism>
<comment type="caution">
    <text evidence="4">Lacks conserved residue(s) required for the propagation of feature annotation.</text>
</comment>
<dbReference type="InterPro" id="IPR020103">
    <property type="entry name" value="PsdUridine_synth_cat_dom_sf"/>
</dbReference>
<dbReference type="RefSeq" id="WP_108849971.1">
    <property type="nucleotide sequence ID" value="NZ_AP019697.1"/>
</dbReference>
<dbReference type="Proteomes" id="UP000320585">
    <property type="component" value="Chromosome"/>
</dbReference>
<dbReference type="OrthoDB" id="9811823at2"/>
<comment type="function">
    <text evidence="4">Formation of pseudouridine at positions 38, 39 and 40 in the anticodon stem and loop of transfer RNAs.</text>
</comment>
<evidence type="ECO:0000256" key="3">
    <source>
        <dbReference type="ARBA" id="ARBA00023235"/>
    </source>
</evidence>
<evidence type="ECO:0000256" key="5">
    <source>
        <dbReference type="PIRSR" id="PIRSR001430-1"/>
    </source>
</evidence>
<accession>A0A8D4UTP1</accession>
<dbReference type="PANTHER" id="PTHR11142:SF0">
    <property type="entry name" value="TRNA PSEUDOURIDINE SYNTHASE-LIKE 1"/>
    <property type="match status" value="1"/>
</dbReference>
<dbReference type="NCBIfam" id="TIGR00071">
    <property type="entry name" value="hisT_truA"/>
    <property type="match status" value="1"/>
</dbReference>
<dbReference type="Gene3D" id="3.30.70.660">
    <property type="entry name" value="Pseudouridine synthase I, catalytic domain, C-terminal subdomain"/>
    <property type="match status" value="1"/>
</dbReference>
<dbReference type="PIRSF" id="PIRSF001430">
    <property type="entry name" value="tRNA_psdUrid_synth"/>
    <property type="match status" value="1"/>
</dbReference>
<dbReference type="PANTHER" id="PTHR11142">
    <property type="entry name" value="PSEUDOURIDYLATE SYNTHASE"/>
    <property type="match status" value="1"/>
</dbReference>
<dbReference type="InterPro" id="IPR020095">
    <property type="entry name" value="PsdUridine_synth_TruA_C"/>
</dbReference>
<dbReference type="KEGG" id="dho:Dia5BBH33_04480"/>
<dbReference type="CDD" id="cd02570">
    <property type="entry name" value="PseudoU_synth_EcTruA"/>
    <property type="match status" value="1"/>
</dbReference>
<dbReference type="InterPro" id="IPR001406">
    <property type="entry name" value="PsdUridine_synth_TruA"/>
</dbReference>
<reference evidence="10" key="1">
    <citation type="submission" date="2019-05" db="EMBL/GenBank/DDBJ databases">
        <title>Complete genome sequencing of Dialister sp. strain 5BBH33.</title>
        <authorList>
            <person name="Sakamoto M."/>
            <person name="Murakami T."/>
            <person name="Mori H."/>
        </authorList>
    </citation>
    <scope>NUCLEOTIDE SEQUENCE [LARGE SCALE GENOMIC DNA]</scope>
    <source>
        <strain evidence="10">5BBH33</strain>
    </source>
</reference>
<dbReference type="InterPro" id="IPR020094">
    <property type="entry name" value="TruA/RsuA/RluB/E/F_N"/>
</dbReference>
<comment type="subunit">
    <text evidence="4">Homodimer.</text>
</comment>
<protein>
    <recommendedName>
        <fullName evidence="4">tRNA pseudouridine synthase A</fullName>
        <ecNumber evidence="4">5.4.99.12</ecNumber>
    </recommendedName>
    <alternativeName>
        <fullName evidence="4">tRNA pseudouridine(38-40) synthase</fullName>
    </alternativeName>
    <alternativeName>
        <fullName evidence="4">tRNA pseudouridylate synthase I</fullName>
    </alternativeName>
    <alternativeName>
        <fullName evidence="4">tRNA-uridine isomerase I</fullName>
    </alternativeName>
</protein>
<proteinExistence type="inferred from homology"/>
<dbReference type="GO" id="GO:0031119">
    <property type="term" value="P:tRNA pseudouridine synthesis"/>
    <property type="evidence" value="ECO:0007669"/>
    <property type="project" value="UniProtKB-UniRule"/>
</dbReference>
<dbReference type="InterPro" id="IPR020097">
    <property type="entry name" value="PsdUridine_synth_TruA_a/b_dom"/>
</dbReference>
<dbReference type="HAMAP" id="MF_00171">
    <property type="entry name" value="TruA"/>
    <property type="match status" value="1"/>
</dbReference>
<evidence type="ECO:0000313" key="9">
    <source>
        <dbReference type="EMBL" id="BBK24513.1"/>
    </source>
</evidence>
<comment type="catalytic activity">
    <reaction evidence="4 7">
        <text>uridine(38/39/40) in tRNA = pseudouridine(38/39/40) in tRNA</text>
        <dbReference type="Rhea" id="RHEA:22376"/>
        <dbReference type="Rhea" id="RHEA-COMP:10085"/>
        <dbReference type="Rhea" id="RHEA-COMP:10087"/>
        <dbReference type="ChEBI" id="CHEBI:65314"/>
        <dbReference type="ChEBI" id="CHEBI:65315"/>
        <dbReference type="EC" id="5.4.99.12"/>
    </reaction>
</comment>
<evidence type="ECO:0000256" key="2">
    <source>
        <dbReference type="ARBA" id="ARBA00022694"/>
    </source>
</evidence>
<feature type="domain" description="Pseudouridine synthase I TruA alpha/beta" evidence="8">
    <location>
        <begin position="144"/>
        <end position="246"/>
    </location>
</feature>
<evidence type="ECO:0000256" key="7">
    <source>
        <dbReference type="RuleBase" id="RU003792"/>
    </source>
</evidence>
<dbReference type="SUPFAM" id="SSF55120">
    <property type="entry name" value="Pseudouridine synthase"/>
    <property type="match status" value="1"/>
</dbReference>
<keyword evidence="10" id="KW-1185">Reference proteome</keyword>
<keyword evidence="2 4" id="KW-0819">tRNA processing</keyword>
<name>A0A8D4UTP1_9FIRM</name>
<evidence type="ECO:0000256" key="4">
    <source>
        <dbReference type="HAMAP-Rule" id="MF_00171"/>
    </source>
</evidence>
<evidence type="ECO:0000256" key="1">
    <source>
        <dbReference type="ARBA" id="ARBA00009375"/>
    </source>
</evidence>
<dbReference type="EC" id="5.4.99.12" evidence="4"/>
<comment type="similarity">
    <text evidence="1 4 7">Belongs to the tRNA pseudouridine synthase TruA family.</text>
</comment>
<dbReference type="Pfam" id="PF01416">
    <property type="entry name" value="PseudoU_synth_1"/>
    <property type="match status" value="2"/>
</dbReference>
<dbReference type="GeneID" id="92715667"/>
<keyword evidence="3 4" id="KW-0413">Isomerase</keyword>
<dbReference type="Gene3D" id="3.30.70.580">
    <property type="entry name" value="Pseudouridine synthase I, catalytic domain, N-terminal subdomain"/>
    <property type="match status" value="1"/>
</dbReference>
<dbReference type="AlphaFoldDB" id="A0A8D4UTP1"/>
<dbReference type="EMBL" id="AP019697">
    <property type="protein sequence ID" value="BBK24513.1"/>
    <property type="molecule type" value="Genomic_DNA"/>
</dbReference>
<feature type="active site" description="Nucleophile" evidence="4 5">
    <location>
        <position position="53"/>
    </location>
</feature>
<feature type="domain" description="Pseudouridine synthase I TruA alpha/beta" evidence="8">
    <location>
        <begin position="7"/>
        <end position="104"/>
    </location>
</feature>
<feature type="binding site" evidence="4 6">
    <location>
        <position position="111"/>
    </location>
    <ligand>
        <name>substrate</name>
    </ligand>
</feature>
<evidence type="ECO:0000256" key="6">
    <source>
        <dbReference type="PIRSR" id="PIRSR001430-2"/>
    </source>
</evidence>